<gene>
    <name evidence="13" type="primary">atp6</name>
</gene>
<dbReference type="InterPro" id="IPR000568">
    <property type="entry name" value="ATP_synth_F0_asu"/>
</dbReference>
<evidence type="ECO:0000256" key="6">
    <source>
        <dbReference type="ARBA" id="ARBA00022781"/>
    </source>
</evidence>
<evidence type="ECO:0000256" key="11">
    <source>
        <dbReference type="RuleBase" id="RU004450"/>
    </source>
</evidence>
<feature type="transmembrane region" description="Helical" evidence="12">
    <location>
        <begin position="99"/>
        <end position="119"/>
    </location>
</feature>
<evidence type="ECO:0000256" key="8">
    <source>
        <dbReference type="ARBA" id="ARBA00023065"/>
    </source>
</evidence>
<evidence type="ECO:0000256" key="12">
    <source>
        <dbReference type="SAM" id="Phobius"/>
    </source>
</evidence>
<keyword evidence="8" id="KW-0406">Ion transport</keyword>
<dbReference type="PANTHER" id="PTHR11410">
    <property type="entry name" value="ATP SYNTHASE SUBUNIT A"/>
    <property type="match status" value="1"/>
</dbReference>
<dbReference type="GO" id="GO:0046933">
    <property type="term" value="F:proton-transporting ATP synthase activity, rotational mechanism"/>
    <property type="evidence" value="ECO:0007669"/>
    <property type="project" value="TreeGrafter"/>
</dbReference>
<keyword evidence="4" id="KW-0138">CF(0)</keyword>
<feature type="transmembrane region" description="Helical" evidence="12">
    <location>
        <begin position="20"/>
        <end position="38"/>
    </location>
</feature>
<dbReference type="EMBL" id="KM657339">
    <property type="protein sequence ID" value="AJW76411.1"/>
    <property type="molecule type" value="Genomic_DNA"/>
</dbReference>
<evidence type="ECO:0000256" key="9">
    <source>
        <dbReference type="ARBA" id="ARBA00023136"/>
    </source>
</evidence>
<evidence type="ECO:0000256" key="1">
    <source>
        <dbReference type="ARBA" id="ARBA00004141"/>
    </source>
</evidence>
<dbReference type="NCBIfam" id="TIGR01131">
    <property type="entry name" value="ATP_synt_6_or_A"/>
    <property type="match status" value="1"/>
</dbReference>
<accession>A0A0N7AXT7</accession>
<dbReference type="InterPro" id="IPR035908">
    <property type="entry name" value="F0_ATP_A_sf"/>
</dbReference>
<dbReference type="Pfam" id="PF00119">
    <property type="entry name" value="ATP-synt_A"/>
    <property type="match status" value="1"/>
</dbReference>
<keyword evidence="13" id="KW-0496">Mitochondrion</keyword>
<feature type="transmembrane region" description="Helical" evidence="12">
    <location>
        <begin position="70"/>
        <end position="93"/>
    </location>
</feature>
<keyword evidence="7 12" id="KW-1133">Transmembrane helix</keyword>
<organism evidence="13">
    <name type="scientific">Chorotypus fenestratus</name>
    <dbReference type="NCBI Taxonomy" id="1564101"/>
    <lineage>
        <taxon>Eukaryota</taxon>
        <taxon>Metazoa</taxon>
        <taxon>Ecdysozoa</taxon>
        <taxon>Arthropoda</taxon>
        <taxon>Hexapoda</taxon>
        <taxon>Insecta</taxon>
        <taxon>Pterygota</taxon>
        <taxon>Neoptera</taxon>
        <taxon>Polyneoptera</taxon>
        <taxon>Orthoptera</taxon>
        <taxon>Caelifera</taxon>
        <taxon>Acrididea</taxon>
        <taxon>Acridomorpha</taxon>
        <taxon>Eumastacoidea</taxon>
        <taxon>Chorotypidae</taxon>
        <taxon>Chorotypinae</taxon>
        <taxon>Chorotypus</taxon>
    </lineage>
</organism>
<reference evidence="13" key="1">
    <citation type="submission" date="2014-09" db="EMBL/GenBank/DDBJ databases">
        <title>300 million years of diversification: Elucidating the patterns of orthopteran evolution based on comprehensive taxon and gene sampling.</title>
        <authorList>
            <person name="Song H."/>
            <person name="Amedegnato C."/>
            <person name="Cigliano M.M."/>
            <person name="Desutter-Grandcolas L."/>
            <person name="Heads S.W."/>
            <person name="Huang Y."/>
            <person name="Otte D."/>
            <person name="Whiting M.F."/>
        </authorList>
    </citation>
    <scope>NUCLEOTIDE SEQUENCE</scope>
</reference>
<feature type="transmembrane region" description="Helical" evidence="12">
    <location>
        <begin position="157"/>
        <end position="175"/>
    </location>
</feature>
<feature type="transmembrane region" description="Helical" evidence="12">
    <location>
        <begin position="195"/>
        <end position="220"/>
    </location>
</feature>
<dbReference type="PROSITE" id="PS00449">
    <property type="entry name" value="ATPASE_A"/>
    <property type="match status" value="1"/>
</dbReference>
<geneLocation type="mitochondrion" evidence="13"/>
<sequence>MTNLFSTFDPSTNILNLSINWLSTVMSIIILPCIYWINNSRLTFMWNKMSMKIYKEINTLIDFNKVKGSIIMLMSLMFMLMINNSMGLFPYIFTSTSHIVYTMTMALPIWVMTMLYGWINKTNHMFAHMVPQGTPIMLMSFMVIIETVSNMIRPGTLAIRLAANMISGHLLLTLVGNMGSNYSTKLMMIIMSMQLLLIILESAVSMIQAYVFTMLSTLYISETK</sequence>
<dbReference type="InterPro" id="IPR045083">
    <property type="entry name" value="ATP_synth_F0_asu_bact/mt"/>
</dbReference>
<comment type="similarity">
    <text evidence="2">Belongs to the ATPase A chain family.</text>
</comment>
<dbReference type="InterPro" id="IPR023011">
    <property type="entry name" value="ATP_synth_F0_asu_AS"/>
</dbReference>
<feature type="transmembrane region" description="Helical" evidence="12">
    <location>
        <begin position="126"/>
        <end position="145"/>
    </location>
</feature>
<dbReference type="PANTHER" id="PTHR11410:SF0">
    <property type="entry name" value="ATP SYNTHASE SUBUNIT A"/>
    <property type="match status" value="1"/>
</dbReference>
<dbReference type="PRINTS" id="PR00123">
    <property type="entry name" value="ATPASEA"/>
</dbReference>
<evidence type="ECO:0000313" key="13">
    <source>
        <dbReference type="EMBL" id="AJW76411.1"/>
    </source>
</evidence>
<evidence type="ECO:0000256" key="5">
    <source>
        <dbReference type="ARBA" id="ARBA00022692"/>
    </source>
</evidence>
<dbReference type="GO" id="GO:0005743">
    <property type="term" value="C:mitochondrial inner membrane"/>
    <property type="evidence" value="ECO:0007669"/>
    <property type="project" value="UniProtKB-SubCell"/>
</dbReference>
<evidence type="ECO:0000256" key="4">
    <source>
        <dbReference type="ARBA" id="ARBA00022547"/>
    </source>
</evidence>
<comment type="subcellular location">
    <subcellularLocation>
        <location evidence="1">Membrane</location>
        <topology evidence="1">Multi-pass membrane protein</topology>
    </subcellularLocation>
    <subcellularLocation>
        <location evidence="11">Mitochondrion inner membrane</location>
        <topology evidence="11">Multi-pass membrane protein</topology>
    </subcellularLocation>
</comment>
<keyword evidence="9 12" id="KW-0472">Membrane</keyword>
<name>A0A0N7AXT7_9ORTH</name>
<keyword evidence="5 12" id="KW-0812">Transmembrane</keyword>
<protein>
    <recommendedName>
        <fullName evidence="11">ATP synthase subunit a</fullName>
    </recommendedName>
</protein>
<evidence type="ECO:0000256" key="7">
    <source>
        <dbReference type="ARBA" id="ARBA00022989"/>
    </source>
</evidence>
<dbReference type="SUPFAM" id="SSF81336">
    <property type="entry name" value="F1F0 ATP synthase subunit A"/>
    <property type="match status" value="1"/>
</dbReference>
<evidence type="ECO:0000256" key="3">
    <source>
        <dbReference type="ARBA" id="ARBA00022448"/>
    </source>
</evidence>
<dbReference type="CDD" id="cd00310">
    <property type="entry name" value="ATP-synt_Fo_a_6"/>
    <property type="match status" value="1"/>
</dbReference>
<proteinExistence type="inferred from homology"/>
<keyword evidence="3" id="KW-0813">Transport</keyword>
<dbReference type="Gene3D" id="1.20.120.220">
    <property type="entry name" value="ATP synthase, F0 complex, subunit A"/>
    <property type="match status" value="1"/>
</dbReference>
<evidence type="ECO:0000256" key="2">
    <source>
        <dbReference type="ARBA" id="ARBA00006810"/>
    </source>
</evidence>
<dbReference type="GO" id="GO:0045259">
    <property type="term" value="C:proton-transporting ATP synthase complex"/>
    <property type="evidence" value="ECO:0007669"/>
    <property type="project" value="UniProtKB-KW"/>
</dbReference>
<keyword evidence="10" id="KW-0066">ATP synthesis</keyword>
<keyword evidence="6" id="KW-0375">Hydrogen ion transport</keyword>
<dbReference type="AlphaFoldDB" id="A0A0N7AXT7"/>
<evidence type="ECO:0000256" key="10">
    <source>
        <dbReference type="ARBA" id="ARBA00023310"/>
    </source>
</evidence>